<evidence type="ECO:0000313" key="3">
    <source>
        <dbReference type="EMBL" id="GAA5414967.1"/>
    </source>
</evidence>
<dbReference type="InterPro" id="IPR034683">
    <property type="entry name" value="IspD/TarI"/>
</dbReference>
<dbReference type="SUPFAM" id="SSF53448">
    <property type="entry name" value="Nucleotide-diphospho-sugar transferases"/>
    <property type="match status" value="1"/>
</dbReference>
<proteinExistence type="predicted"/>
<dbReference type="RefSeq" id="WP_353290126.1">
    <property type="nucleotide sequence ID" value="NZ_BAABQM010000007.1"/>
</dbReference>
<dbReference type="CDD" id="cd02516">
    <property type="entry name" value="CDP-ME_synthetase"/>
    <property type="match status" value="1"/>
</dbReference>
<evidence type="ECO:0000313" key="4">
    <source>
        <dbReference type="Proteomes" id="UP001449582"/>
    </source>
</evidence>
<dbReference type="InterPro" id="IPR050088">
    <property type="entry name" value="IspD/TarI_cytidylyltransf_bact"/>
</dbReference>
<gene>
    <name evidence="3" type="primary">ispD</name>
    <name evidence="3" type="ORF">UREOM_6780</name>
</gene>
<dbReference type="Gene3D" id="3.90.550.10">
    <property type="entry name" value="Spore Coat Polysaccharide Biosynthesis Protein SpsA, Chain A"/>
    <property type="match status" value="1"/>
</dbReference>
<comment type="caution">
    <text evidence="3">The sequence shown here is derived from an EMBL/GenBank/DDBJ whole genome shotgun (WGS) entry which is preliminary data.</text>
</comment>
<accession>A0ABP9U7P8</accession>
<protein>
    <submittedName>
        <fullName evidence="3">2-C-methyl-D-erythritol 4-phosphate cytidylyltransferase</fullName>
    </submittedName>
</protein>
<dbReference type="Proteomes" id="UP001449582">
    <property type="component" value="Unassembled WGS sequence"/>
</dbReference>
<dbReference type="Pfam" id="PF01128">
    <property type="entry name" value="IspD"/>
    <property type="match status" value="1"/>
</dbReference>
<dbReference type="GO" id="GO:0016779">
    <property type="term" value="F:nucleotidyltransferase activity"/>
    <property type="evidence" value="ECO:0007669"/>
    <property type="project" value="UniProtKB-KW"/>
</dbReference>
<dbReference type="PANTHER" id="PTHR32125">
    <property type="entry name" value="2-C-METHYL-D-ERYTHRITOL 4-PHOSPHATE CYTIDYLYLTRANSFERASE, CHLOROPLASTIC"/>
    <property type="match status" value="1"/>
</dbReference>
<name>A0ABP9U7P8_9BACT</name>
<keyword evidence="2 3" id="KW-0548">Nucleotidyltransferase</keyword>
<evidence type="ECO:0000256" key="2">
    <source>
        <dbReference type="ARBA" id="ARBA00022695"/>
    </source>
</evidence>
<evidence type="ECO:0000256" key="1">
    <source>
        <dbReference type="ARBA" id="ARBA00022679"/>
    </source>
</evidence>
<reference evidence="3" key="1">
    <citation type="submission" date="2024-02" db="EMBL/GenBank/DDBJ databases">
        <title>Draft genome sequence of new strains in genus Ureaplasma.</title>
        <authorList>
            <person name="Nakajima Y."/>
            <person name="Segawa T."/>
        </authorList>
    </citation>
    <scope>NUCLEOTIDE SEQUENCE [LARGE SCALE GENOMIC DNA]</scope>
    <source>
        <strain evidence="3">OM1</strain>
    </source>
</reference>
<keyword evidence="4" id="KW-1185">Reference proteome</keyword>
<dbReference type="InterPro" id="IPR029044">
    <property type="entry name" value="Nucleotide-diphossugar_trans"/>
</dbReference>
<keyword evidence="1" id="KW-0808">Transferase</keyword>
<dbReference type="EMBL" id="BAABQM010000007">
    <property type="protein sequence ID" value="GAA5414967.1"/>
    <property type="molecule type" value="Genomic_DNA"/>
</dbReference>
<sequence length="219" mass="25079">MKYTVIIPAAGSSSRFQKDKLLIKLNNELLIKHTIYNFQYDKDCEKIILVVQSNKFNFYKSMFRLINKLLVVEGDSSRSESVYKGLQYALKQENVLIHDADRPFVSLDLITDVKNALENHNLVTSYIPVYDSLVKTDANGVTYVDRQEYKLIQTPQGAKVDMLIKAYDANKTNTIPFNDEISLILNHFPEEPVEFVLGSSQNKKITTPDDVSQIEYDSL</sequence>
<organism evidence="3 4">
    <name type="scientific">Ureaplasma ceti</name>
    <dbReference type="NCBI Taxonomy" id="3119530"/>
    <lineage>
        <taxon>Bacteria</taxon>
        <taxon>Bacillati</taxon>
        <taxon>Mycoplasmatota</taxon>
        <taxon>Mycoplasmoidales</taxon>
        <taxon>Mycoplasmoidaceae</taxon>
        <taxon>Ureaplasma</taxon>
    </lineage>
</organism>
<dbReference type="PANTHER" id="PTHR32125:SF4">
    <property type="entry name" value="2-C-METHYL-D-ERYTHRITOL 4-PHOSPHATE CYTIDYLYLTRANSFERASE, CHLOROPLASTIC"/>
    <property type="match status" value="1"/>
</dbReference>